<feature type="compositionally biased region" description="Low complexity" evidence="1">
    <location>
        <begin position="130"/>
        <end position="139"/>
    </location>
</feature>
<dbReference type="AlphaFoldDB" id="A0A9P4NYN8"/>
<gene>
    <name evidence="2" type="ORF">EJ08DRAFT_657913</name>
</gene>
<keyword evidence="3" id="KW-1185">Reference proteome</keyword>
<proteinExistence type="predicted"/>
<accession>A0A9P4NYN8</accession>
<dbReference type="EMBL" id="MU007019">
    <property type="protein sequence ID" value="KAF2433783.1"/>
    <property type="molecule type" value="Genomic_DNA"/>
</dbReference>
<dbReference type="Proteomes" id="UP000800235">
    <property type="component" value="Unassembled WGS sequence"/>
</dbReference>
<protein>
    <submittedName>
        <fullName evidence="2">Uncharacterized protein</fullName>
    </submittedName>
</protein>
<evidence type="ECO:0000313" key="3">
    <source>
        <dbReference type="Proteomes" id="UP000800235"/>
    </source>
</evidence>
<evidence type="ECO:0000313" key="2">
    <source>
        <dbReference type="EMBL" id="KAF2433783.1"/>
    </source>
</evidence>
<dbReference type="OrthoDB" id="10491484at2759"/>
<feature type="compositionally biased region" description="Polar residues" evidence="1">
    <location>
        <begin position="140"/>
        <end position="150"/>
    </location>
</feature>
<feature type="region of interest" description="Disordered" evidence="1">
    <location>
        <begin position="51"/>
        <end position="212"/>
    </location>
</feature>
<evidence type="ECO:0000256" key="1">
    <source>
        <dbReference type="SAM" id="MobiDB-lite"/>
    </source>
</evidence>
<sequence>MSYDSKLRSIDRWRHDVAKSAEVVVVPAGDSQFRRGYQPQEVLVSDALDKYVPSPSTVDYNSARKSSKYPSRMRVVRRPSSDYGGGSRRKSTRSPTRTVGASMSRISGSRRASLRPTSVIREQSPPPPSRSRTTKTQPSLWSSILPSARSSRARTIIYQDPPLPRRYTRSPSPPPTRRYASTRISEPDRSRRASHSYQPLKRTVSRKETRRDSLDVDQRMRLLDIRDRFRDEVDRARRYQSVERPLPRRRDYDRRSVR</sequence>
<feature type="compositionally biased region" description="Polar residues" evidence="1">
    <location>
        <begin position="54"/>
        <end position="64"/>
    </location>
</feature>
<name>A0A9P4NYN8_9PEZI</name>
<reference evidence="2" key="1">
    <citation type="journal article" date="2020" name="Stud. Mycol.">
        <title>101 Dothideomycetes genomes: a test case for predicting lifestyles and emergence of pathogens.</title>
        <authorList>
            <person name="Haridas S."/>
            <person name="Albert R."/>
            <person name="Binder M."/>
            <person name="Bloem J."/>
            <person name="Labutti K."/>
            <person name="Salamov A."/>
            <person name="Andreopoulos B."/>
            <person name="Baker S."/>
            <person name="Barry K."/>
            <person name="Bills G."/>
            <person name="Bluhm B."/>
            <person name="Cannon C."/>
            <person name="Castanera R."/>
            <person name="Culley D."/>
            <person name="Daum C."/>
            <person name="Ezra D."/>
            <person name="Gonzalez J."/>
            <person name="Henrissat B."/>
            <person name="Kuo A."/>
            <person name="Liang C."/>
            <person name="Lipzen A."/>
            <person name="Lutzoni F."/>
            <person name="Magnuson J."/>
            <person name="Mondo S."/>
            <person name="Nolan M."/>
            <person name="Ohm R."/>
            <person name="Pangilinan J."/>
            <person name="Park H.-J."/>
            <person name="Ramirez L."/>
            <person name="Alfaro M."/>
            <person name="Sun H."/>
            <person name="Tritt A."/>
            <person name="Yoshinaga Y."/>
            <person name="Zwiers L.-H."/>
            <person name="Turgeon B."/>
            <person name="Goodwin S."/>
            <person name="Spatafora J."/>
            <person name="Crous P."/>
            <person name="Grigoriev I."/>
        </authorList>
    </citation>
    <scope>NUCLEOTIDE SEQUENCE</scope>
    <source>
        <strain evidence="2">CBS 130266</strain>
    </source>
</reference>
<comment type="caution">
    <text evidence="2">The sequence shown here is derived from an EMBL/GenBank/DDBJ whole genome shotgun (WGS) entry which is preliminary data.</text>
</comment>
<feature type="region of interest" description="Disordered" evidence="1">
    <location>
        <begin position="238"/>
        <end position="258"/>
    </location>
</feature>
<organism evidence="2 3">
    <name type="scientific">Tothia fuscella</name>
    <dbReference type="NCBI Taxonomy" id="1048955"/>
    <lineage>
        <taxon>Eukaryota</taxon>
        <taxon>Fungi</taxon>
        <taxon>Dikarya</taxon>
        <taxon>Ascomycota</taxon>
        <taxon>Pezizomycotina</taxon>
        <taxon>Dothideomycetes</taxon>
        <taxon>Pleosporomycetidae</taxon>
        <taxon>Venturiales</taxon>
        <taxon>Cylindrosympodiaceae</taxon>
        <taxon>Tothia</taxon>
    </lineage>
</organism>